<evidence type="ECO:0000313" key="3">
    <source>
        <dbReference type="Proteomes" id="UP001596492"/>
    </source>
</evidence>
<feature type="transmembrane region" description="Helical" evidence="1">
    <location>
        <begin position="46"/>
        <end position="70"/>
    </location>
</feature>
<feature type="transmembrane region" description="Helical" evidence="1">
    <location>
        <begin position="12"/>
        <end position="40"/>
    </location>
</feature>
<keyword evidence="3" id="KW-1185">Reference proteome</keyword>
<dbReference type="EMBL" id="JBHTBR010000002">
    <property type="protein sequence ID" value="MFC7290967.1"/>
    <property type="molecule type" value="Genomic_DNA"/>
</dbReference>
<protein>
    <submittedName>
        <fullName evidence="2">Uncharacterized protein</fullName>
    </submittedName>
</protein>
<keyword evidence="1" id="KW-1133">Transmembrane helix</keyword>
<evidence type="ECO:0000313" key="2">
    <source>
        <dbReference type="EMBL" id="MFC7290967.1"/>
    </source>
</evidence>
<reference evidence="3" key="1">
    <citation type="journal article" date="2019" name="Int. J. Syst. Evol. Microbiol.">
        <title>The Global Catalogue of Microorganisms (GCM) 10K type strain sequencing project: providing services to taxonomists for standard genome sequencing and annotation.</title>
        <authorList>
            <consortium name="The Broad Institute Genomics Platform"/>
            <consortium name="The Broad Institute Genome Sequencing Center for Infectious Disease"/>
            <person name="Wu L."/>
            <person name="Ma J."/>
        </authorList>
    </citation>
    <scope>NUCLEOTIDE SEQUENCE [LARGE SCALE GENOMIC DNA]</scope>
    <source>
        <strain evidence="3">CCUG 51308</strain>
    </source>
</reference>
<evidence type="ECO:0000256" key="1">
    <source>
        <dbReference type="SAM" id="Phobius"/>
    </source>
</evidence>
<name>A0ABW2IJ53_9PROT</name>
<dbReference type="RefSeq" id="WP_382166171.1">
    <property type="nucleotide sequence ID" value="NZ_JBHTBR010000002.1"/>
</dbReference>
<organism evidence="2 3">
    <name type="scientific">Hirschia litorea</name>
    <dbReference type="NCBI Taxonomy" id="1199156"/>
    <lineage>
        <taxon>Bacteria</taxon>
        <taxon>Pseudomonadati</taxon>
        <taxon>Pseudomonadota</taxon>
        <taxon>Alphaproteobacteria</taxon>
        <taxon>Hyphomonadales</taxon>
        <taxon>Hyphomonadaceae</taxon>
        <taxon>Hirschia</taxon>
    </lineage>
</organism>
<keyword evidence="1" id="KW-0472">Membrane</keyword>
<accession>A0ABW2IJ53</accession>
<sequence length="91" mass="9685">MRAKTHASGWTILGISLIGAGIFIYFAFFVFGMASAILSIPDAGSGGVAMFALFALTVGLPLTGLAILVLKVVVDRLKNSEDNYYSKNVER</sequence>
<gene>
    <name evidence="2" type="ORF">ACFQS8_05025</name>
</gene>
<proteinExistence type="predicted"/>
<keyword evidence="1" id="KW-0812">Transmembrane</keyword>
<comment type="caution">
    <text evidence="2">The sequence shown here is derived from an EMBL/GenBank/DDBJ whole genome shotgun (WGS) entry which is preliminary data.</text>
</comment>
<dbReference type="Proteomes" id="UP001596492">
    <property type="component" value="Unassembled WGS sequence"/>
</dbReference>